<feature type="domain" description="VTT" evidence="9">
    <location>
        <begin position="52"/>
        <end position="166"/>
    </location>
</feature>
<keyword evidence="11" id="KW-1185">Reference proteome</keyword>
<evidence type="ECO:0000259" key="9">
    <source>
        <dbReference type="Pfam" id="PF09335"/>
    </source>
</evidence>
<reference evidence="11" key="1">
    <citation type="submission" date="2023-07" db="EMBL/GenBank/DDBJ databases">
        <title>30 novel species of actinomycetes from the DSMZ collection.</title>
        <authorList>
            <person name="Nouioui I."/>
        </authorList>
    </citation>
    <scope>NUCLEOTIDE SEQUENCE [LARGE SCALE GENOMIC DNA]</scope>
    <source>
        <strain evidence="11">DSM 41886</strain>
    </source>
</reference>
<evidence type="ECO:0000256" key="1">
    <source>
        <dbReference type="ARBA" id="ARBA00004651"/>
    </source>
</evidence>
<protein>
    <recommendedName>
        <fullName evidence="7">TVP38/TMEM64 family membrane protein</fullName>
    </recommendedName>
</protein>
<evidence type="ECO:0000313" key="10">
    <source>
        <dbReference type="EMBL" id="MDT0445198.1"/>
    </source>
</evidence>
<evidence type="ECO:0000256" key="4">
    <source>
        <dbReference type="ARBA" id="ARBA00022692"/>
    </source>
</evidence>
<dbReference type="InterPro" id="IPR015414">
    <property type="entry name" value="TMEM64"/>
</dbReference>
<dbReference type="PANTHER" id="PTHR12677">
    <property type="entry name" value="GOLGI APPARATUS MEMBRANE PROTEIN TVP38-RELATED"/>
    <property type="match status" value="1"/>
</dbReference>
<evidence type="ECO:0000256" key="5">
    <source>
        <dbReference type="ARBA" id="ARBA00022989"/>
    </source>
</evidence>
<feature type="transmembrane region" description="Helical" evidence="7">
    <location>
        <begin position="146"/>
        <end position="169"/>
    </location>
</feature>
<dbReference type="Pfam" id="PF09335">
    <property type="entry name" value="VTT_dom"/>
    <property type="match status" value="1"/>
</dbReference>
<accession>A0ABU2S8D7</accession>
<comment type="subcellular location">
    <subcellularLocation>
        <location evidence="1 7">Cell membrane</location>
        <topology evidence="1 7">Multi-pass membrane protein</topology>
    </subcellularLocation>
</comment>
<dbReference type="PROSITE" id="PS51257">
    <property type="entry name" value="PROKAR_LIPOPROTEIN"/>
    <property type="match status" value="1"/>
</dbReference>
<name>A0ABU2S8D7_9ACTN</name>
<dbReference type="EMBL" id="JAVREV010000012">
    <property type="protein sequence ID" value="MDT0445198.1"/>
    <property type="molecule type" value="Genomic_DNA"/>
</dbReference>
<dbReference type="PANTHER" id="PTHR12677:SF59">
    <property type="entry name" value="GOLGI APPARATUS MEMBRANE PROTEIN TVP38-RELATED"/>
    <property type="match status" value="1"/>
</dbReference>
<evidence type="ECO:0000256" key="8">
    <source>
        <dbReference type="SAM" id="SignalP"/>
    </source>
</evidence>
<evidence type="ECO:0000256" key="6">
    <source>
        <dbReference type="ARBA" id="ARBA00023136"/>
    </source>
</evidence>
<feature type="transmembrane region" description="Helical" evidence="7">
    <location>
        <begin position="32"/>
        <end position="52"/>
    </location>
</feature>
<feature type="signal peptide" evidence="8">
    <location>
        <begin position="1"/>
        <end position="22"/>
    </location>
</feature>
<dbReference type="Proteomes" id="UP001183615">
    <property type="component" value="Unassembled WGS sequence"/>
</dbReference>
<keyword evidence="4 7" id="KW-0812">Transmembrane</keyword>
<organism evidence="10 11">
    <name type="scientific">Streptomyces johnsoniae</name>
    <dbReference type="NCBI Taxonomy" id="3075532"/>
    <lineage>
        <taxon>Bacteria</taxon>
        <taxon>Bacillati</taxon>
        <taxon>Actinomycetota</taxon>
        <taxon>Actinomycetes</taxon>
        <taxon>Kitasatosporales</taxon>
        <taxon>Streptomycetaceae</taxon>
        <taxon>Streptomyces</taxon>
    </lineage>
</organism>
<keyword evidence="5 7" id="KW-1133">Transmembrane helix</keyword>
<keyword evidence="6 7" id="KW-0472">Membrane</keyword>
<feature type="chain" id="PRO_5046983098" description="TVP38/TMEM64 family membrane protein" evidence="8">
    <location>
        <begin position="23"/>
        <end position="212"/>
    </location>
</feature>
<gene>
    <name evidence="10" type="ORF">RM779_21720</name>
</gene>
<feature type="transmembrane region" description="Helical" evidence="7">
    <location>
        <begin position="64"/>
        <end position="93"/>
    </location>
</feature>
<comment type="caution">
    <text evidence="10">The sequence shown here is derived from an EMBL/GenBank/DDBJ whole genome shotgun (WGS) entry which is preliminary data.</text>
</comment>
<feature type="transmembrane region" description="Helical" evidence="7">
    <location>
        <begin position="175"/>
        <end position="193"/>
    </location>
</feature>
<evidence type="ECO:0000313" key="11">
    <source>
        <dbReference type="Proteomes" id="UP001183615"/>
    </source>
</evidence>
<evidence type="ECO:0000256" key="3">
    <source>
        <dbReference type="ARBA" id="ARBA00022475"/>
    </source>
</evidence>
<sequence length="212" mass="20690">MHGHRLPRATLLALLLVGGACAAFVVGDGVPGPGTAWPLFVAGYALGTLVLVPKPALSAAAGAAFGVGPGLAVAAAGTTLGALAAFAAGRFALRPLLPRHGVVAALERRLSERAFTGVLVLRLLPVVPFAAVNLGAAACRVGWLPFAAATLLGTVPGNAAAVLAGAAAASPSSPALWLAAAAGLAVTGAAAVWRRARPRARAAGRSAAATRV</sequence>
<keyword evidence="8" id="KW-0732">Signal</keyword>
<evidence type="ECO:0000256" key="2">
    <source>
        <dbReference type="ARBA" id="ARBA00008640"/>
    </source>
</evidence>
<evidence type="ECO:0000256" key="7">
    <source>
        <dbReference type="RuleBase" id="RU366058"/>
    </source>
</evidence>
<feature type="transmembrane region" description="Helical" evidence="7">
    <location>
        <begin position="113"/>
        <end position="134"/>
    </location>
</feature>
<comment type="similarity">
    <text evidence="2 7">Belongs to the TVP38/TMEM64 family.</text>
</comment>
<dbReference type="InterPro" id="IPR032816">
    <property type="entry name" value="VTT_dom"/>
</dbReference>
<keyword evidence="3 7" id="KW-1003">Cell membrane</keyword>
<dbReference type="RefSeq" id="WP_311619409.1">
    <property type="nucleotide sequence ID" value="NZ_JAVREV010000012.1"/>
</dbReference>
<proteinExistence type="inferred from homology"/>